<proteinExistence type="predicted"/>
<dbReference type="EMBL" id="MLJW01000002">
    <property type="protein sequence ID" value="OIR18698.1"/>
    <property type="molecule type" value="Genomic_DNA"/>
</dbReference>
<organism evidence="1">
    <name type="scientific">mine drainage metagenome</name>
    <dbReference type="NCBI Taxonomy" id="410659"/>
    <lineage>
        <taxon>unclassified sequences</taxon>
        <taxon>metagenomes</taxon>
        <taxon>ecological metagenomes</taxon>
    </lineage>
</organism>
<reference evidence="1" key="1">
    <citation type="submission" date="2016-10" db="EMBL/GenBank/DDBJ databases">
        <title>Sequence of Gallionella enrichment culture.</title>
        <authorList>
            <person name="Poehlein A."/>
            <person name="Muehling M."/>
            <person name="Daniel R."/>
        </authorList>
    </citation>
    <scope>NUCLEOTIDE SEQUENCE</scope>
</reference>
<accession>A0A1J5TCP9</accession>
<name>A0A1J5TCP9_9ZZZZ</name>
<sequence>MSLNRCEQRIIEYVQAHKEERQYWELKVRAAAKSYPDDYGASLALDADLWAYYVERSQVVEPFMSAAQREGLRRTSLRNLAEYWLRLWTNPRAKKVSRPGPESVS</sequence>
<protein>
    <submittedName>
        <fullName evidence="1">Uncharacterized protein</fullName>
    </submittedName>
</protein>
<dbReference type="AlphaFoldDB" id="A0A1J5TCP9"/>
<evidence type="ECO:0000313" key="1">
    <source>
        <dbReference type="EMBL" id="OIR18698.1"/>
    </source>
</evidence>
<gene>
    <name evidence="1" type="ORF">GALL_10380</name>
</gene>
<comment type="caution">
    <text evidence="1">The sequence shown here is derived from an EMBL/GenBank/DDBJ whole genome shotgun (WGS) entry which is preliminary data.</text>
</comment>